<dbReference type="PROSITE" id="PS00101">
    <property type="entry name" value="HEXAPEP_TRANSFERASES"/>
    <property type="match status" value="1"/>
</dbReference>
<evidence type="ECO:0000313" key="4">
    <source>
        <dbReference type="EMBL" id="ARN75220.1"/>
    </source>
</evidence>
<dbReference type="PANTHER" id="PTHR23416">
    <property type="entry name" value="SIALIC ACID SYNTHASE-RELATED"/>
    <property type="match status" value="1"/>
</dbReference>
<keyword evidence="5" id="KW-1185">Reference proteome</keyword>
<evidence type="ECO:0000256" key="3">
    <source>
        <dbReference type="ARBA" id="ARBA00023315"/>
    </source>
</evidence>
<dbReference type="STRING" id="716816.BST96_14505"/>
<keyword evidence="3" id="KW-0012">Acyltransferase</keyword>
<dbReference type="SUPFAM" id="SSF51161">
    <property type="entry name" value="Trimeric LpxA-like enzymes"/>
    <property type="match status" value="1"/>
</dbReference>
<organism evidence="4 5">
    <name type="scientific">Oceanicoccus sagamiensis</name>
    <dbReference type="NCBI Taxonomy" id="716816"/>
    <lineage>
        <taxon>Bacteria</taxon>
        <taxon>Pseudomonadati</taxon>
        <taxon>Pseudomonadota</taxon>
        <taxon>Gammaproteobacteria</taxon>
        <taxon>Cellvibrionales</taxon>
        <taxon>Spongiibacteraceae</taxon>
        <taxon>Oceanicoccus</taxon>
    </lineage>
</organism>
<evidence type="ECO:0000256" key="2">
    <source>
        <dbReference type="ARBA" id="ARBA00022737"/>
    </source>
</evidence>
<dbReference type="Gene3D" id="2.160.10.10">
    <property type="entry name" value="Hexapeptide repeat proteins"/>
    <property type="match status" value="1"/>
</dbReference>
<dbReference type="InterPro" id="IPR001451">
    <property type="entry name" value="Hexapep"/>
</dbReference>
<dbReference type="Proteomes" id="UP000193450">
    <property type="component" value="Chromosome"/>
</dbReference>
<dbReference type="InterPro" id="IPR011004">
    <property type="entry name" value="Trimer_LpxA-like_sf"/>
</dbReference>
<dbReference type="InterPro" id="IPR018357">
    <property type="entry name" value="Hexapep_transf_CS"/>
</dbReference>
<dbReference type="InterPro" id="IPR051159">
    <property type="entry name" value="Hexapeptide_acetyltransf"/>
</dbReference>
<keyword evidence="1 4" id="KW-0808">Transferase</keyword>
<dbReference type="Pfam" id="PF00132">
    <property type="entry name" value="Hexapep"/>
    <property type="match status" value="1"/>
</dbReference>
<accession>A0A1X9NAZ4</accession>
<protein>
    <submittedName>
        <fullName evidence="4">Acetyltransferase</fullName>
    </submittedName>
</protein>
<dbReference type="KEGG" id="osg:BST96_14505"/>
<dbReference type="EMBL" id="CP019343">
    <property type="protein sequence ID" value="ARN75220.1"/>
    <property type="molecule type" value="Genomic_DNA"/>
</dbReference>
<reference evidence="4 5" key="1">
    <citation type="submission" date="2016-11" db="EMBL/GenBank/DDBJ databases">
        <title>Trade-off between light-utilization and light-protection in marine flavobacteria.</title>
        <authorList>
            <person name="Kumagai Y."/>
        </authorList>
    </citation>
    <scope>NUCLEOTIDE SEQUENCE [LARGE SCALE GENOMIC DNA]</scope>
    <source>
        <strain evidence="4 5">NBRC 107125</strain>
    </source>
</reference>
<dbReference type="GO" id="GO:0016746">
    <property type="term" value="F:acyltransferase activity"/>
    <property type="evidence" value="ECO:0007669"/>
    <property type="project" value="UniProtKB-KW"/>
</dbReference>
<evidence type="ECO:0000256" key="1">
    <source>
        <dbReference type="ARBA" id="ARBA00022679"/>
    </source>
</evidence>
<keyword evidence="2" id="KW-0677">Repeat</keyword>
<name>A0A1X9NAZ4_9GAMM</name>
<dbReference type="AlphaFoldDB" id="A0A1X9NAZ4"/>
<gene>
    <name evidence="4" type="ORF">BST96_14505</name>
</gene>
<dbReference type="RefSeq" id="WP_085759393.1">
    <property type="nucleotide sequence ID" value="NZ_CP019343.1"/>
</dbReference>
<evidence type="ECO:0000313" key="5">
    <source>
        <dbReference type="Proteomes" id="UP000193450"/>
    </source>
</evidence>
<proteinExistence type="predicted"/>
<dbReference type="CDD" id="cd04647">
    <property type="entry name" value="LbH_MAT_like"/>
    <property type="match status" value="1"/>
</dbReference>
<sequence>MRKNYTPYLFSQLQDRWNTFYIQHFFRKHFDRLGREPLVVKPASVEIFGSQIEAGDCLHMISDNARPIRLTSWADKKSSGRIRIGDYCLISPGTTITSAVSIDIGKNCMFATDCYLSDSDWHGLYNRLRPFRCSKPIVIKDNVWIGHGAKVGKGVTIGENSVVAAGAIVVNDVPDNVVVGGNPAVVIKQLNPKRKMLKREFMFQQEGAFQQQQEELVRLALEGNTVFSWIRSIFFPRFSG</sequence>